<evidence type="ECO:0000313" key="2">
    <source>
        <dbReference type="Proteomes" id="UP001597032"/>
    </source>
</evidence>
<dbReference type="EMBL" id="JBHTIC010000020">
    <property type="protein sequence ID" value="MFD0762977.1"/>
    <property type="molecule type" value="Genomic_DNA"/>
</dbReference>
<protein>
    <submittedName>
        <fullName evidence="1">Uncharacterized protein</fullName>
    </submittedName>
</protein>
<name>A0ABW2Z843_9FLAO</name>
<organism evidence="1 2">
    <name type="scientific">Lutibacter aestuarii</name>
    <dbReference type="NCBI Taxonomy" id="861111"/>
    <lineage>
        <taxon>Bacteria</taxon>
        <taxon>Pseudomonadati</taxon>
        <taxon>Bacteroidota</taxon>
        <taxon>Flavobacteriia</taxon>
        <taxon>Flavobacteriales</taxon>
        <taxon>Flavobacteriaceae</taxon>
        <taxon>Lutibacter</taxon>
    </lineage>
</organism>
<proteinExistence type="predicted"/>
<comment type="caution">
    <text evidence="1">The sequence shown here is derived from an EMBL/GenBank/DDBJ whole genome shotgun (WGS) entry which is preliminary data.</text>
</comment>
<reference evidence="2" key="1">
    <citation type="journal article" date="2019" name="Int. J. Syst. Evol. Microbiol.">
        <title>The Global Catalogue of Microorganisms (GCM) 10K type strain sequencing project: providing services to taxonomists for standard genome sequencing and annotation.</title>
        <authorList>
            <consortium name="The Broad Institute Genomics Platform"/>
            <consortium name="The Broad Institute Genome Sequencing Center for Infectious Disease"/>
            <person name="Wu L."/>
            <person name="Ma J."/>
        </authorList>
    </citation>
    <scope>NUCLEOTIDE SEQUENCE [LARGE SCALE GENOMIC DNA]</scope>
    <source>
        <strain evidence="2">CCUG 60022</strain>
    </source>
</reference>
<dbReference type="RefSeq" id="WP_386783512.1">
    <property type="nucleotide sequence ID" value="NZ_JBHTIC010000020.1"/>
</dbReference>
<gene>
    <name evidence="1" type="ORF">ACFQZW_12875</name>
</gene>
<sequence>MSKPNTLHIIGFSVKQHTVIAPPVVIDAEEKESYAFKGYVTEDYWV</sequence>
<evidence type="ECO:0000313" key="1">
    <source>
        <dbReference type="EMBL" id="MFD0762977.1"/>
    </source>
</evidence>
<accession>A0ABW2Z843</accession>
<keyword evidence="2" id="KW-1185">Reference proteome</keyword>
<dbReference type="Proteomes" id="UP001597032">
    <property type="component" value="Unassembled WGS sequence"/>
</dbReference>